<dbReference type="PANTHER" id="PTHR43163">
    <property type="entry name" value="DIPEPTIDE TRANSPORT SYSTEM PERMEASE PROTEIN DPPB-RELATED"/>
    <property type="match status" value="1"/>
</dbReference>
<comment type="caution">
    <text evidence="9">The sequence shown here is derived from an EMBL/GenBank/DDBJ whole genome shotgun (WGS) entry which is preliminary data.</text>
</comment>
<evidence type="ECO:0000313" key="10">
    <source>
        <dbReference type="Proteomes" id="UP001284601"/>
    </source>
</evidence>
<evidence type="ECO:0000256" key="7">
    <source>
        <dbReference type="RuleBase" id="RU363032"/>
    </source>
</evidence>
<keyword evidence="10" id="KW-1185">Reference proteome</keyword>
<evidence type="ECO:0000256" key="6">
    <source>
        <dbReference type="ARBA" id="ARBA00023136"/>
    </source>
</evidence>
<feature type="transmembrane region" description="Helical" evidence="7">
    <location>
        <begin position="9"/>
        <end position="27"/>
    </location>
</feature>
<evidence type="ECO:0000256" key="5">
    <source>
        <dbReference type="ARBA" id="ARBA00022989"/>
    </source>
</evidence>
<dbReference type="Pfam" id="PF00528">
    <property type="entry name" value="BPD_transp_1"/>
    <property type="match status" value="1"/>
</dbReference>
<sequence>MVTYLTRRLLMSVPLLIGISIVVFGLLQATPGGPLSNGGEGAGAQLNPEQIERLRDEYGLDDPLPVQYLSWAGGIVTGDWGTSLRTGRPVLEMIADRLPATLLLIGLAFVISLAIAIPVGIVAARRQHSTFDYVATGVSFAGFATPSFWFGLMLLFLFSYSLGWLPSSGLEDLRETHTGLDGLWDRVKHLIMPVAVLALVTAASLTRYVRASMLEVLDQDYIRTARGSGLPERTVVMRHALKNAAIPVVTVAVLAIPELFLGTAITETIFSIPGIGRLFIESADQRDYPVLLGILVIASLLVVLANIVADLLYALLDPRIAYA</sequence>
<feature type="transmembrane region" description="Helical" evidence="7">
    <location>
        <begin position="98"/>
        <end position="121"/>
    </location>
</feature>
<name>A0ABU4HUM3_9ACTN</name>
<reference evidence="10" key="1">
    <citation type="submission" date="2023-07" db="EMBL/GenBank/DDBJ databases">
        <title>Conexibacter stalactiti sp. nov., isolated from stalactites in a lava cave and emended description of the genus Conexibacter.</title>
        <authorList>
            <person name="Lee S.D."/>
        </authorList>
    </citation>
    <scope>NUCLEOTIDE SEQUENCE [LARGE SCALE GENOMIC DNA]</scope>
    <source>
        <strain evidence="10">KCTC 39840</strain>
    </source>
</reference>
<dbReference type="EMBL" id="JAWSTH010000071">
    <property type="protein sequence ID" value="MDW5596993.1"/>
    <property type="molecule type" value="Genomic_DNA"/>
</dbReference>
<gene>
    <name evidence="9" type="ORF">R7226_21780</name>
</gene>
<dbReference type="SUPFAM" id="SSF161098">
    <property type="entry name" value="MetI-like"/>
    <property type="match status" value="1"/>
</dbReference>
<dbReference type="Proteomes" id="UP001284601">
    <property type="component" value="Unassembled WGS sequence"/>
</dbReference>
<evidence type="ECO:0000256" key="1">
    <source>
        <dbReference type="ARBA" id="ARBA00004651"/>
    </source>
</evidence>
<keyword evidence="6 7" id="KW-0472">Membrane</keyword>
<evidence type="ECO:0000256" key="2">
    <source>
        <dbReference type="ARBA" id="ARBA00022448"/>
    </source>
</evidence>
<dbReference type="PANTHER" id="PTHR43163:SF6">
    <property type="entry name" value="DIPEPTIDE TRANSPORT SYSTEM PERMEASE PROTEIN DPPB-RELATED"/>
    <property type="match status" value="1"/>
</dbReference>
<keyword evidence="2 7" id="KW-0813">Transport</keyword>
<dbReference type="CDD" id="cd06261">
    <property type="entry name" value="TM_PBP2"/>
    <property type="match status" value="1"/>
</dbReference>
<feature type="transmembrane region" description="Helical" evidence="7">
    <location>
        <begin position="190"/>
        <end position="209"/>
    </location>
</feature>
<dbReference type="Pfam" id="PF19300">
    <property type="entry name" value="BPD_transp_1_N"/>
    <property type="match status" value="1"/>
</dbReference>
<accession>A0ABU4HUM3</accession>
<dbReference type="RefSeq" id="WP_318599428.1">
    <property type="nucleotide sequence ID" value="NZ_JAWSTH010000071.1"/>
</dbReference>
<organism evidence="9 10">
    <name type="scientific">Conexibacter stalactiti</name>
    <dbReference type="NCBI Taxonomy" id="1940611"/>
    <lineage>
        <taxon>Bacteria</taxon>
        <taxon>Bacillati</taxon>
        <taxon>Actinomycetota</taxon>
        <taxon>Thermoleophilia</taxon>
        <taxon>Solirubrobacterales</taxon>
        <taxon>Conexibacteraceae</taxon>
        <taxon>Conexibacter</taxon>
    </lineage>
</organism>
<proteinExistence type="inferred from homology"/>
<evidence type="ECO:0000259" key="8">
    <source>
        <dbReference type="PROSITE" id="PS50928"/>
    </source>
</evidence>
<comment type="similarity">
    <text evidence="7">Belongs to the binding-protein-dependent transport system permease family.</text>
</comment>
<keyword evidence="4 7" id="KW-0812">Transmembrane</keyword>
<feature type="domain" description="ABC transmembrane type-1" evidence="8">
    <location>
        <begin position="98"/>
        <end position="313"/>
    </location>
</feature>
<evidence type="ECO:0000256" key="3">
    <source>
        <dbReference type="ARBA" id="ARBA00022475"/>
    </source>
</evidence>
<feature type="transmembrane region" description="Helical" evidence="7">
    <location>
        <begin position="244"/>
        <end position="270"/>
    </location>
</feature>
<evidence type="ECO:0000313" key="9">
    <source>
        <dbReference type="EMBL" id="MDW5596993.1"/>
    </source>
</evidence>
<keyword evidence="3" id="KW-1003">Cell membrane</keyword>
<evidence type="ECO:0000256" key="4">
    <source>
        <dbReference type="ARBA" id="ARBA00022692"/>
    </source>
</evidence>
<keyword evidence="5 7" id="KW-1133">Transmembrane helix</keyword>
<dbReference type="PROSITE" id="PS50928">
    <property type="entry name" value="ABC_TM1"/>
    <property type="match status" value="1"/>
</dbReference>
<feature type="transmembrane region" description="Helical" evidence="7">
    <location>
        <begin position="133"/>
        <end position="158"/>
    </location>
</feature>
<comment type="subcellular location">
    <subcellularLocation>
        <location evidence="1 7">Cell membrane</location>
        <topology evidence="1 7">Multi-pass membrane protein</topology>
    </subcellularLocation>
</comment>
<dbReference type="InterPro" id="IPR035906">
    <property type="entry name" value="MetI-like_sf"/>
</dbReference>
<feature type="transmembrane region" description="Helical" evidence="7">
    <location>
        <begin position="290"/>
        <end position="316"/>
    </location>
</feature>
<dbReference type="InterPro" id="IPR045621">
    <property type="entry name" value="BPD_transp_1_N"/>
</dbReference>
<dbReference type="InterPro" id="IPR000515">
    <property type="entry name" value="MetI-like"/>
</dbReference>
<dbReference type="Gene3D" id="1.10.3720.10">
    <property type="entry name" value="MetI-like"/>
    <property type="match status" value="1"/>
</dbReference>
<protein>
    <submittedName>
        <fullName evidence="9">ABC transporter permease</fullName>
    </submittedName>
</protein>